<dbReference type="SUPFAM" id="SSF50182">
    <property type="entry name" value="Sm-like ribonucleoproteins"/>
    <property type="match status" value="1"/>
</dbReference>
<keyword evidence="6 7" id="KW-0472">Membrane</keyword>
<keyword evidence="4 7" id="KW-0812">Transmembrane</keyword>
<evidence type="ECO:0000256" key="1">
    <source>
        <dbReference type="ARBA" id="ARBA00004651"/>
    </source>
</evidence>
<dbReference type="GO" id="GO:0008381">
    <property type="term" value="F:mechanosensitive monoatomic ion channel activity"/>
    <property type="evidence" value="ECO:0007669"/>
    <property type="project" value="InterPro"/>
</dbReference>
<dbReference type="Proteomes" id="UP001430455">
    <property type="component" value="Unassembled WGS sequence"/>
</dbReference>
<reference evidence="10 11" key="1">
    <citation type="submission" date="2021-06" db="EMBL/GenBank/DDBJ databases">
        <title>Halomicroarcula sp. a new haloarchaeum isolated from saline soil.</title>
        <authorList>
            <person name="Duran-Viseras A."/>
            <person name="Sanchez-Porro C."/>
            <person name="Ventosa A."/>
        </authorList>
    </citation>
    <scope>NUCLEOTIDE SEQUENCE [LARGE SCALE GENOMIC DNA]</scope>
    <source>
        <strain evidence="10 11">F27</strain>
    </source>
</reference>
<dbReference type="InterPro" id="IPR010920">
    <property type="entry name" value="LSM_dom_sf"/>
</dbReference>
<evidence type="ECO:0000256" key="7">
    <source>
        <dbReference type="SAM" id="Phobius"/>
    </source>
</evidence>
<evidence type="ECO:0000256" key="2">
    <source>
        <dbReference type="ARBA" id="ARBA00008017"/>
    </source>
</evidence>
<dbReference type="SUPFAM" id="SSF82689">
    <property type="entry name" value="Mechanosensitive channel protein MscS (YggB), C-terminal domain"/>
    <property type="match status" value="1"/>
</dbReference>
<gene>
    <name evidence="10" type="ORF">EGH23_09040</name>
</gene>
<evidence type="ECO:0000259" key="8">
    <source>
        <dbReference type="Pfam" id="PF00924"/>
    </source>
</evidence>
<feature type="transmembrane region" description="Helical" evidence="7">
    <location>
        <begin position="24"/>
        <end position="47"/>
    </location>
</feature>
<evidence type="ECO:0000256" key="5">
    <source>
        <dbReference type="ARBA" id="ARBA00022989"/>
    </source>
</evidence>
<keyword evidence="3" id="KW-1003">Cell membrane</keyword>
<comment type="subcellular location">
    <subcellularLocation>
        <location evidence="1">Cell membrane</location>
        <topology evidence="1">Multi-pass membrane protein</topology>
    </subcellularLocation>
</comment>
<dbReference type="PANTHER" id="PTHR30221">
    <property type="entry name" value="SMALL-CONDUCTANCE MECHANOSENSITIVE CHANNEL"/>
    <property type="match status" value="1"/>
</dbReference>
<feature type="domain" description="Mechanosensitive ion channel MscS C-terminal" evidence="9">
    <location>
        <begin position="180"/>
        <end position="263"/>
    </location>
</feature>
<evidence type="ECO:0000256" key="4">
    <source>
        <dbReference type="ARBA" id="ARBA00022692"/>
    </source>
</evidence>
<name>A0AAW4PAV1_9EURY</name>
<dbReference type="Pfam" id="PF21082">
    <property type="entry name" value="MS_channel_3rd"/>
    <property type="match status" value="1"/>
</dbReference>
<dbReference type="AlphaFoldDB" id="A0AAW4PAV1"/>
<protein>
    <submittedName>
        <fullName evidence="10">Mechanosensitive ion channel family protein</fullName>
    </submittedName>
</protein>
<comment type="similarity">
    <text evidence="2">Belongs to the MscS (TC 1.A.23) family.</text>
</comment>
<comment type="caution">
    <text evidence="10">The sequence shown here is derived from an EMBL/GenBank/DDBJ whole genome shotgun (WGS) entry which is preliminary data.</text>
</comment>
<dbReference type="GO" id="GO:0005886">
    <property type="term" value="C:plasma membrane"/>
    <property type="evidence" value="ECO:0007669"/>
    <property type="project" value="UniProtKB-SubCell"/>
</dbReference>
<keyword evidence="5 7" id="KW-1133">Transmembrane helix</keyword>
<organism evidence="10 11">
    <name type="scientific">Haloarcula nitratireducens</name>
    <dbReference type="NCBI Taxonomy" id="2487749"/>
    <lineage>
        <taxon>Archaea</taxon>
        <taxon>Methanobacteriati</taxon>
        <taxon>Methanobacteriota</taxon>
        <taxon>Stenosarchaea group</taxon>
        <taxon>Halobacteria</taxon>
        <taxon>Halobacteriales</taxon>
        <taxon>Haloarculaceae</taxon>
        <taxon>Haloarcula</taxon>
    </lineage>
</organism>
<feature type="transmembrane region" description="Helical" evidence="7">
    <location>
        <begin position="59"/>
        <end position="79"/>
    </location>
</feature>
<dbReference type="EMBL" id="RKLT01000002">
    <property type="protein sequence ID" value="MBX0295020.1"/>
    <property type="molecule type" value="Genomic_DNA"/>
</dbReference>
<dbReference type="PANTHER" id="PTHR30221:SF1">
    <property type="entry name" value="SMALL-CONDUCTANCE MECHANOSENSITIVE CHANNEL"/>
    <property type="match status" value="1"/>
</dbReference>
<keyword evidence="11" id="KW-1185">Reference proteome</keyword>
<accession>A0AAW4PAV1</accession>
<dbReference type="RefSeq" id="WP_220579669.1">
    <property type="nucleotide sequence ID" value="NZ_RKLT01000002.1"/>
</dbReference>
<proteinExistence type="inferred from homology"/>
<evidence type="ECO:0000259" key="9">
    <source>
        <dbReference type="Pfam" id="PF21082"/>
    </source>
</evidence>
<dbReference type="InterPro" id="IPR049278">
    <property type="entry name" value="MS_channel_C"/>
</dbReference>
<evidence type="ECO:0000313" key="11">
    <source>
        <dbReference type="Proteomes" id="UP001430455"/>
    </source>
</evidence>
<feature type="domain" description="Mechanosensitive ion channel MscS" evidence="8">
    <location>
        <begin position="106"/>
        <end position="171"/>
    </location>
</feature>
<dbReference type="InterPro" id="IPR023408">
    <property type="entry name" value="MscS_beta-dom_sf"/>
</dbReference>
<dbReference type="InterPro" id="IPR011066">
    <property type="entry name" value="MscS_channel_C_sf"/>
</dbReference>
<dbReference type="InterPro" id="IPR045275">
    <property type="entry name" value="MscS_archaea/bacteria_type"/>
</dbReference>
<evidence type="ECO:0000313" key="10">
    <source>
        <dbReference type="EMBL" id="MBX0295020.1"/>
    </source>
</evidence>
<dbReference type="Gene3D" id="2.30.30.60">
    <property type="match status" value="1"/>
</dbReference>
<dbReference type="Gene3D" id="3.30.70.100">
    <property type="match status" value="1"/>
</dbReference>
<evidence type="ECO:0000256" key="3">
    <source>
        <dbReference type="ARBA" id="ARBA00022475"/>
    </source>
</evidence>
<dbReference type="Gene3D" id="1.10.287.1260">
    <property type="match status" value="1"/>
</dbReference>
<dbReference type="Pfam" id="PF00924">
    <property type="entry name" value="MS_channel_2nd"/>
    <property type="match status" value="1"/>
</dbReference>
<sequence>MQLDPFSGDLASTYAQLVETGAEFIVVAVVLYAAGRLLAVPAIRWGLSKSRIDKTLESALGSLSHLVVVILAIVVAARIAGFQGALAGSTLVAAGVTIAVGLAAQDVLGNFVSGAFIVTDPDLNVGDTIEWAGKQGVIVDIDLRVTRVRTPDNEVVVVPNNDLATSAVTNRTATGPVGISYQFGVDYGTDLDELEALIIGVAREVDHVAENPEPMVAVDELTDEAVVVTGRVWIPNNRRNRLPAVRSAFIRGVHEACRAAGIDLSTTSQHEIGGELAMTEPESENGPN</sequence>
<evidence type="ECO:0000256" key="6">
    <source>
        <dbReference type="ARBA" id="ARBA00023136"/>
    </source>
</evidence>
<dbReference type="InterPro" id="IPR006685">
    <property type="entry name" value="MscS_channel_2nd"/>
</dbReference>